<dbReference type="Proteomes" id="UP000235371">
    <property type="component" value="Unassembled WGS sequence"/>
</dbReference>
<dbReference type="PANTHER" id="PTHR11177">
    <property type="entry name" value="CHITINASE"/>
    <property type="match status" value="1"/>
</dbReference>
<evidence type="ECO:0000313" key="7">
    <source>
        <dbReference type="Proteomes" id="UP000235371"/>
    </source>
</evidence>
<feature type="region of interest" description="Disordered" evidence="3">
    <location>
        <begin position="441"/>
        <end position="526"/>
    </location>
</feature>
<dbReference type="GO" id="GO:0005576">
    <property type="term" value="C:extracellular region"/>
    <property type="evidence" value="ECO:0007669"/>
    <property type="project" value="TreeGrafter"/>
</dbReference>
<dbReference type="CDD" id="cd06548">
    <property type="entry name" value="GH18_chitinase"/>
    <property type="match status" value="1"/>
</dbReference>
<organism evidence="6 7">
    <name type="scientific">Hyaloscypha bicolor E</name>
    <dbReference type="NCBI Taxonomy" id="1095630"/>
    <lineage>
        <taxon>Eukaryota</taxon>
        <taxon>Fungi</taxon>
        <taxon>Dikarya</taxon>
        <taxon>Ascomycota</taxon>
        <taxon>Pezizomycotina</taxon>
        <taxon>Leotiomycetes</taxon>
        <taxon>Helotiales</taxon>
        <taxon>Hyaloscyphaceae</taxon>
        <taxon>Hyaloscypha</taxon>
        <taxon>Hyaloscypha bicolor</taxon>
    </lineage>
</organism>
<evidence type="ECO:0000256" key="3">
    <source>
        <dbReference type="SAM" id="MobiDB-lite"/>
    </source>
</evidence>
<dbReference type="InterPro" id="IPR017853">
    <property type="entry name" value="GH"/>
</dbReference>
<dbReference type="GO" id="GO:0008061">
    <property type="term" value="F:chitin binding"/>
    <property type="evidence" value="ECO:0007669"/>
    <property type="project" value="InterPro"/>
</dbReference>
<keyword evidence="6" id="KW-0378">Hydrolase</keyword>
<dbReference type="GO" id="GO:0006032">
    <property type="term" value="P:chitin catabolic process"/>
    <property type="evidence" value="ECO:0007669"/>
    <property type="project" value="TreeGrafter"/>
</dbReference>
<evidence type="ECO:0000256" key="2">
    <source>
        <dbReference type="ARBA" id="ARBA00012729"/>
    </source>
</evidence>
<dbReference type="SUPFAM" id="SSF51445">
    <property type="entry name" value="(Trans)glycosidases"/>
    <property type="match status" value="1"/>
</dbReference>
<dbReference type="OrthoDB" id="76388at2759"/>
<evidence type="ECO:0000256" key="1">
    <source>
        <dbReference type="ARBA" id="ARBA00008682"/>
    </source>
</evidence>
<dbReference type="InterPro" id="IPR011583">
    <property type="entry name" value="Chitinase_II/V-like_cat"/>
</dbReference>
<keyword evidence="4" id="KW-0732">Signal</keyword>
<feature type="signal peptide" evidence="4">
    <location>
        <begin position="1"/>
        <end position="22"/>
    </location>
</feature>
<reference evidence="6 7" key="1">
    <citation type="submission" date="2016-04" db="EMBL/GenBank/DDBJ databases">
        <title>A degradative enzymes factory behind the ericoid mycorrhizal symbiosis.</title>
        <authorList>
            <consortium name="DOE Joint Genome Institute"/>
            <person name="Martino E."/>
            <person name="Morin E."/>
            <person name="Grelet G."/>
            <person name="Kuo A."/>
            <person name="Kohler A."/>
            <person name="Daghino S."/>
            <person name="Barry K."/>
            <person name="Choi C."/>
            <person name="Cichocki N."/>
            <person name="Clum A."/>
            <person name="Copeland A."/>
            <person name="Hainaut M."/>
            <person name="Haridas S."/>
            <person name="Labutti K."/>
            <person name="Lindquist E."/>
            <person name="Lipzen A."/>
            <person name="Khouja H.-R."/>
            <person name="Murat C."/>
            <person name="Ohm R."/>
            <person name="Olson A."/>
            <person name="Spatafora J."/>
            <person name="Veneault-Fourrey C."/>
            <person name="Henrissat B."/>
            <person name="Grigoriev I."/>
            <person name="Martin F."/>
            <person name="Perotto S."/>
        </authorList>
    </citation>
    <scope>NUCLEOTIDE SEQUENCE [LARGE SCALE GENOMIC DNA]</scope>
    <source>
        <strain evidence="6 7">E</strain>
    </source>
</reference>
<dbReference type="GO" id="GO:0005975">
    <property type="term" value="P:carbohydrate metabolic process"/>
    <property type="evidence" value="ECO:0007669"/>
    <property type="project" value="InterPro"/>
</dbReference>
<evidence type="ECO:0000259" key="5">
    <source>
        <dbReference type="PROSITE" id="PS51910"/>
    </source>
</evidence>
<dbReference type="AlphaFoldDB" id="A0A2J6SIW2"/>
<dbReference type="Gene3D" id="3.20.20.80">
    <property type="entry name" value="Glycosidases"/>
    <property type="match status" value="1"/>
</dbReference>
<dbReference type="InParanoid" id="A0A2J6SIW2"/>
<dbReference type="Gene3D" id="3.10.50.10">
    <property type="match status" value="1"/>
</dbReference>
<dbReference type="PANTHER" id="PTHR11177:SF317">
    <property type="entry name" value="CHITINASE 12-RELATED"/>
    <property type="match status" value="1"/>
</dbReference>
<dbReference type="RefSeq" id="XP_024727613.1">
    <property type="nucleotide sequence ID" value="XM_024871504.1"/>
</dbReference>
<name>A0A2J6SIW2_9HELO</name>
<dbReference type="InterPro" id="IPR001223">
    <property type="entry name" value="Glyco_hydro18_cat"/>
</dbReference>
<feature type="domain" description="GH18" evidence="5">
    <location>
        <begin position="46"/>
        <end position="410"/>
    </location>
</feature>
<evidence type="ECO:0000313" key="6">
    <source>
        <dbReference type="EMBL" id="PMD50709.1"/>
    </source>
</evidence>
<dbReference type="GO" id="GO:0008843">
    <property type="term" value="F:endochitinase activity"/>
    <property type="evidence" value="ECO:0007669"/>
    <property type="project" value="UniProtKB-EC"/>
</dbReference>
<dbReference type="FunCoup" id="A0A2J6SIW2">
    <property type="interactions" value="616"/>
</dbReference>
<protein>
    <recommendedName>
        <fullName evidence="2">chitinase</fullName>
        <ecNumber evidence="2">3.2.1.14</ecNumber>
    </recommendedName>
</protein>
<feature type="compositionally biased region" description="Polar residues" evidence="3">
    <location>
        <begin position="505"/>
        <end position="516"/>
    </location>
</feature>
<sequence>MKLPSISSWTTCLLVAITAANATLISSAHTSKSTDLAARNSPHAGFRNVGYYGDWKTYKNFSASDIPAERYTHLIYSFAKVDKNTGEVLLSDEYADLEKHFPGDLWDGKSNAYGEIKQMYLLKKKNRSLKTLLSIGGYTYSQEGQFEPMLASELTRSTFAWSAVQKMFDLGFDGLSLDYEYVSSPVECHQMIDLLKKIRTAMESYAKSTNSAPFIISYASPAGAKNYQHLDMPAMDKYIDQWDFMAYDYAGAWDTTSGHSSNLFANAENPSHTPFNTESAVDYYINLGKIAPGKINLGLPLYGHVFVQTKGPGNDYDKAASLQEGDKGSFLYKDIPSAANIVELPELGASYSYDAGKEYMVSYDTPNIARQKAKWIKEKGLGGAMFWEVSGDKTGDDSLVATVVKELGKLEKSKNHLSYPESQYENIKSGMKGEGEKFHAQDVGREDDEPAEPASQKAEESKATTTRPEPFIDDAVEVDDKEGNQEEGTEEDEEEGSDEKRNQQAHDSNSSPIFNTSKNSAKKSASCTHLAPTVGQFGATVAGTILIFLL</sequence>
<accession>A0A2J6SIW2</accession>
<evidence type="ECO:0000256" key="4">
    <source>
        <dbReference type="SAM" id="SignalP"/>
    </source>
</evidence>
<feature type="chain" id="PRO_5014451079" description="chitinase" evidence="4">
    <location>
        <begin position="23"/>
        <end position="550"/>
    </location>
</feature>
<comment type="similarity">
    <text evidence="1">Belongs to the glycosyl hydrolase 18 family. Chitinase class V subfamily.</text>
</comment>
<keyword evidence="7" id="KW-1185">Reference proteome</keyword>
<dbReference type="InterPro" id="IPR050314">
    <property type="entry name" value="Glycosyl_Hydrlase_18"/>
</dbReference>
<dbReference type="PROSITE" id="PS51910">
    <property type="entry name" value="GH18_2"/>
    <property type="match status" value="1"/>
</dbReference>
<dbReference type="STRING" id="1095630.A0A2J6SIW2"/>
<feature type="compositionally biased region" description="Acidic residues" evidence="3">
    <location>
        <begin position="471"/>
        <end position="497"/>
    </location>
</feature>
<gene>
    <name evidence="6" type="ORF">K444DRAFT_275445</name>
</gene>
<dbReference type="EC" id="3.2.1.14" evidence="2"/>
<proteinExistence type="inferred from homology"/>
<dbReference type="InterPro" id="IPR029070">
    <property type="entry name" value="Chitinase_insertion_sf"/>
</dbReference>
<dbReference type="EMBL" id="KZ613913">
    <property type="protein sequence ID" value="PMD50709.1"/>
    <property type="molecule type" value="Genomic_DNA"/>
</dbReference>
<dbReference type="SMART" id="SM00636">
    <property type="entry name" value="Glyco_18"/>
    <property type="match status" value="1"/>
</dbReference>
<feature type="compositionally biased region" description="Low complexity" evidence="3">
    <location>
        <begin position="517"/>
        <end position="526"/>
    </location>
</feature>
<dbReference type="Pfam" id="PF00704">
    <property type="entry name" value="Glyco_hydro_18"/>
    <property type="match status" value="1"/>
</dbReference>
<dbReference type="GeneID" id="36579586"/>